<proteinExistence type="predicted"/>
<accession>A0A9P4LFM6</accession>
<sequence length="242" mass="26114">MLPTPDPSPRGTTIVVRGAPGSCNINTSQGQIGPGGSTLAHNASINELIQNSTTCSEVADRDVKSCGSLPRLIDVIGAHHAADATPIITKEAYHVYGVSPFAVEYNLNPVLFSPFLHLGDINQPIKRHRRRSPSLYSKQVEGFCLDDWWDTPFESMTSVADSGYDSNMDYTFNNSATSEPTHLRCASTGLDCTADHVFAEGSKGATSTLSHLSCPAQEPETACEMNSGEKQQVVFTIKDQDH</sequence>
<comment type="caution">
    <text evidence="1">The sequence shown here is derived from an EMBL/GenBank/DDBJ whole genome shotgun (WGS) entry which is preliminary data.</text>
</comment>
<evidence type="ECO:0000313" key="2">
    <source>
        <dbReference type="Proteomes" id="UP000799777"/>
    </source>
</evidence>
<gene>
    <name evidence="1" type="ORF">EK21DRAFT_93946</name>
</gene>
<dbReference type="AlphaFoldDB" id="A0A9P4LFM6"/>
<name>A0A9P4LFM6_9PLEO</name>
<organism evidence="1 2">
    <name type="scientific">Setomelanomma holmii</name>
    <dbReference type="NCBI Taxonomy" id="210430"/>
    <lineage>
        <taxon>Eukaryota</taxon>
        <taxon>Fungi</taxon>
        <taxon>Dikarya</taxon>
        <taxon>Ascomycota</taxon>
        <taxon>Pezizomycotina</taxon>
        <taxon>Dothideomycetes</taxon>
        <taxon>Pleosporomycetidae</taxon>
        <taxon>Pleosporales</taxon>
        <taxon>Pleosporineae</taxon>
        <taxon>Phaeosphaeriaceae</taxon>
        <taxon>Setomelanomma</taxon>
    </lineage>
</organism>
<evidence type="ECO:0000313" key="1">
    <source>
        <dbReference type="EMBL" id="KAF2024631.1"/>
    </source>
</evidence>
<keyword evidence="2" id="KW-1185">Reference proteome</keyword>
<dbReference type="Proteomes" id="UP000799777">
    <property type="component" value="Unassembled WGS sequence"/>
</dbReference>
<dbReference type="EMBL" id="ML978289">
    <property type="protein sequence ID" value="KAF2024631.1"/>
    <property type="molecule type" value="Genomic_DNA"/>
</dbReference>
<protein>
    <submittedName>
        <fullName evidence="1">Uncharacterized protein</fullName>
    </submittedName>
</protein>
<reference evidence="1" key="1">
    <citation type="journal article" date="2020" name="Stud. Mycol.">
        <title>101 Dothideomycetes genomes: a test case for predicting lifestyles and emergence of pathogens.</title>
        <authorList>
            <person name="Haridas S."/>
            <person name="Albert R."/>
            <person name="Binder M."/>
            <person name="Bloem J."/>
            <person name="Labutti K."/>
            <person name="Salamov A."/>
            <person name="Andreopoulos B."/>
            <person name="Baker S."/>
            <person name="Barry K."/>
            <person name="Bills G."/>
            <person name="Bluhm B."/>
            <person name="Cannon C."/>
            <person name="Castanera R."/>
            <person name="Culley D."/>
            <person name="Daum C."/>
            <person name="Ezra D."/>
            <person name="Gonzalez J."/>
            <person name="Henrissat B."/>
            <person name="Kuo A."/>
            <person name="Liang C."/>
            <person name="Lipzen A."/>
            <person name="Lutzoni F."/>
            <person name="Magnuson J."/>
            <person name="Mondo S."/>
            <person name="Nolan M."/>
            <person name="Ohm R."/>
            <person name="Pangilinan J."/>
            <person name="Park H.-J."/>
            <person name="Ramirez L."/>
            <person name="Alfaro M."/>
            <person name="Sun H."/>
            <person name="Tritt A."/>
            <person name="Yoshinaga Y."/>
            <person name="Zwiers L.-H."/>
            <person name="Turgeon B."/>
            <person name="Goodwin S."/>
            <person name="Spatafora J."/>
            <person name="Crous P."/>
            <person name="Grigoriev I."/>
        </authorList>
    </citation>
    <scope>NUCLEOTIDE SEQUENCE</scope>
    <source>
        <strain evidence="1">CBS 110217</strain>
    </source>
</reference>